<feature type="region of interest" description="Disordered" evidence="1">
    <location>
        <begin position="50"/>
        <end position="110"/>
    </location>
</feature>
<evidence type="ECO:0000313" key="2">
    <source>
        <dbReference type="EMBL" id="EZF56833.1"/>
    </source>
</evidence>
<dbReference type="AlphaFoldDB" id="A0A022WFF8"/>
<dbReference type="Proteomes" id="UP000023758">
    <property type="component" value="Unassembled WGS sequence"/>
</dbReference>
<evidence type="ECO:0000256" key="1">
    <source>
        <dbReference type="SAM" id="MobiDB-lite"/>
    </source>
</evidence>
<feature type="region of interest" description="Disordered" evidence="1">
    <location>
        <begin position="167"/>
        <end position="190"/>
    </location>
</feature>
<dbReference type="HOGENOM" id="CLU_101420_0_0_1"/>
<feature type="compositionally biased region" description="Polar residues" evidence="1">
    <location>
        <begin position="169"/>
        <end position="180"/>
    </location>
</feature>
<feature type="compositionally biased region" description="Low complexity" evidence="1">
    <location>
        <begin position="65"/>
        <end position="88"/>
    </location>
</feature>
<sequence length="213" mass="22937">MASKPAVHDLISLFEAIETSESKMDEHTCYLSQLLPSPWTEMAPSLTIPYSPRSTVGSEVDSDRPSPLTSATSSPASSPTSSPISTSPRMNRFTSPLRRIGSRSKKCYSSSSLGMGTILLRRRPSNVDLALTEERYRCTEDSIERHGLGLLEPRPVDPVPLMTDGQAPIDSSNNLSSVTSDLKEPSAPLSPLSARLSPRFVMGGIAEVMEGSA</sequence>
<proteinExistence type="predicted"/>
<name>A0A022WFF8_TRIRU</name>
<dbReference type="EMBL" id="KK207708">
    <property type="protein sequence ID" value="EZF56833.1"/>
    <property type="molecule type" value="Genomic_DNA"/>
</dbReference>
<accession>A0A022WFF8</accession>
<gene>
    <name evidence="2" type="ORF">H103_00832</name>
</gene>
<dbReference type="OrthoDB" id="4588567at2759"/>
<reference evidence="2" key="1">
    <citation type="submission" date="2014-02" db="EMBL/GenBank/DDBJ databases">
        <title>The Genome Sequence of Trichophyton rubrum (morphotype fischeri) CBS 288.86.</title>
        <authorList>
            <consortium name="The Broad Institute Genomics Platform"/>
            <person name="Cuomo C.A."/>
            <person name="White T.C."/>
            <person name="Graser Y."/>
            <person name="Martinez-Rossi N."/>
            <person name="Heitman J."/>
            <person name="Young S.K."/>
            <person name="Zeng Q."/>
            <person name="Gargeya S."/>
            <person name="Abouelleil A."/>
            <person name="Alvarado L."/>
            <person name="Chapman S.B."/>
            <person name="Gainer-Dewar J."/>
            <person name="Goldberg J."/>
            <person name="Griggs A."/>
            <person name="Gujja S."/>
            <person name="Hansen M."/>
            <person name="Howarth C."/>
            <person name="Imamovic A."/>
            <person name="Larimer J."/>
            <person name="Martinez D."/>
            <person name="Murphy C."/>
            <person name="Pearson M.D."/>
            <person name="Persinoti G."/>
            <person name="Poon T."/>
            <person name="Priest M."/>
            <person name="Roberts A.D."/>
            <person name="Saif S."/>
            <person name="Shea T.D."/>
            <person name="Sykes S.N."/>
            <person name="Wortman J."/>
            <person name="Nusbaum C."/>
            <person name="Birren B."/>
        </authorList>
    </citation>
    <scope>NUCLEOTIDE SEQUENCE [LARGE SCALE GENOMIC DNA]</scope>
    <source>
        <strain evidence="2">CBS 288.86</strain>
    </source>
</reference>
<protein>
    <submittedName>
        <fullName evidence="2">Uncharacterized protein</fullName>
    </submittedName>
</protein>
<organism evidence="2">
    <name type="scientific">Trichophyton rubrum CBS 288.86</name>
    <dbReference type="NCBI Taxonomy" id="1215330"/>
    <lineage>
        <taxon>Eukaryota</taxon>
        <taxon>Fungi</taxon>
        <taxon>Dikarya</taxon>
        <taxon>Ascomycota</taxon>
        <taxon>Pezizomycotina</taxon>
        <taxon>Eurotiomycetes</taxon>
        <taxon>Eurotiomycetidae</taxon>
        <taxon>Onygenales</taxon>
        <taxon>Arthrodermataceae</taxon>
        <taxon>Trichophyton</taxon>
    </lineage>
</organism>